<proteinExistence type="predicted"/>
<dbReference type="KEGG" id="nhe:NECHADRAFT_83312"/>
<dbReference type="InParanoid" id="C7Z3N5"/>
<dbReference type="Proteomes" id="UP000005206">
    <property type="component" value="Chromosome 8"/>
</dbReference>
<evidence type="ECO:0000313" key="3">
    <source>
        <dbReference type="EMBL" id="EEU41167.1"/>
    </source>
</evidence>
<dbReference type="HOGENOM" id="CLU_039525_0_0_1"/>
<sequence length="494" mass="55340">MSPPLVPPVRIINTHPQSQDHHRSLPTPAIMSPPGSPTDVPSSPIKAKREPDMPMPGGDEQMRLIDTLEQSYSLYELCLELSKVAESLAQNPVFKANGFEVKETVKAFRQESINGWKMCELLHGMHPKVIQSIIQGTVAYDLIHHESGWYEMPREKEGRVAGIYAVGICRAGKAGRFVNIPEMRKLIKGIKQYIKGYEALAKHLRDVDAKIVTYGDMANLSKEEITDLAWVARVDEDRSKFFKGKPRARAQFIHKDDEVPSIKALVRTYERMCRPEITEAEEPIRMKQSPVYVGCSADLSTRTKAYRGSSLKSINKPMALTLAVLFANKIPGEMHLGVALLIWKSDQLPLAEQLVATLAGSLVYQHGFNATEAGGTGPNTVHTPETLERSARQIMLGSGALAENIKATIHELENREGFLKMLDKLEEEMPKVNDEIQELVDLVDQLPACSESDSLIQRTSELIQDRRKELNDTREALAQWDLILKIKRRLLGLP</sequence>
<feature type="region of interest" description="Disordered" evidence="2">
    <location>
        <begin position="1"/>
        <end position="56"/>
    </location>
</feature>
<dbReference type="RefSeq" id="XP_003046880.1">
    <property type="nucleotide sequence ID" value="XM_003046834.1"/>
</dbReference>
<dbReference type="AlphaFoldDB" id="C7Z3N5"/>
<keyword evidence="1" id="KW-0175">Coiled coil</keyword>
<dbReference type="eggNOG" id="ENOG502T4NE">
    <property type="taxonomic scope" value="Eukaryota"/>
</dbReference>
<dbReference type="OMA" id="CIPICKS"/>
<gene>
    <name evidence="3" type="ORF">NECHADRAFT_83312</name>
</gene>
<dbReference type="STRING" id="660122.C7Z3N5"/>
<accession>C7Z3N5</accession>
<dbReference type="GeneID" id="9678687"/>
<dbReference type="OrthoDB" id="5220943at2759"/>
<evidence type="ECO:0000256" key="1">
    <source>
        <dbReference type="SAM" id="Coils"/>
    </source>
</evidence>
<reference evidence="3 4" key="1">
    <citation type="journal article" date="2009" name="PLoS Genet.">
        <title>The genome of Nectria haematococca: contribution of supernumerary chromosomes to gene expansion.</title>
        <authorList>
            <person name="Coleman J.J."/>
            <person name="Rounsley S.D."/>
            <person name="Rodriguez-Carres M."/>
            <person name="Kuo A."/>
            <person name="Wasmann C.C."/>
            <person name="Grimwood J."/>
            <person name="Schmutz J."/>
            <person name="Taga M."/>
            <person name="White G.J."/>
            <person name="Zhou S."/>
            <person name="Schwartz D.C."/>
            <person name="Freitag M."/>
            <person name="Ma L.J."/>
            <person name="Danchin E.G."/>
            <person name="Henrissat B."/>
            <person name="Coutinho P.M."/>
            <person name="Nelson D.R."/>
            <person name="Straney D."/>
            <person name="Napoli C.A."/>
            <person name="Barker B.M."/>
            <person name="Gribskov M."/>
            <person name="Rep M."/>
            <person name="Kroken S."/>
            <person name="Molnar I."/>
            <person name="Rensing C."/>
            <person name="Kennell J.C."/>
            <person name="Zamora J."/>
            <person name="Farman M.L."/>
            <person name="Selker E.U."/>
            <person name="Salamov A."/>
            <person name="Shapiro H."/>
            <person name="Pangilinan J."/>
            <person name="Lindquist E."/>
            <person name="Lamers C."/>
            <person name="Grigoriev I.V."/>
            <person name="Geiser D.M."/>
            <person name="Covert S.F."/>
            <person name="Temporini E."/>
            <person name="Vanetten H.D."/>
        </authorList>
    </citation>
    <scope>NUCLEOTIDE SEQUENCE [LARGE SCALE GENOMIC DNA]</scope>
    <source>
        <strain evidence="4">ATCC MYA-4622 / CBS 123669 / FGSC 9596 / NRRL 45880 / 77-13-4</strain>
    </source>
</reference>
<keyword evidence="4" id="KW-1185">Reference proteome</keyword>
<dbReference type="EMBL" id="GG698909">
    <property type="protein sequence ID" value="EEU41167.1"/>
    <property type="molecule type" value="Genomic_DNA"/>
</dbReference>
<protein>
    <submittedName>
        <fullName evidence="3">Uncharacterized protein</fullName>
    </submittedName>
</protein>
<dbReference type="VEuPathDB" id="FungiDB:NECHADRAFT_83312"/>
<feature type="coiled-coil region" evidence="1">
    <location>
        <begin position="415"/>
        <end position="442"/>
    </location>
</feature>
<evidence type="ECO:0000313" key="4">
    <source>
        <dbReference type="Proteomes" id="UP000005206"/>
    </source>
</evidence>
<name>C7Z3N5_FUSV7</name>
<organism evidence="3 4">
    <name type="scientific">Fusarium vanettenii (strain ATCC MYA-4622 / CBS 123669 / FGSC 9596 / NRRL 45880 / 77-13-4)</name>
    <name type="common">Fusarium solani subsp. pisi</name>
    <dbReference type="NCBI Taxonomy" id="660122"/>
    <lineage>
        <taxon>Eukaryota</taxon>
        <taxon>Fungi</taxon>
        <taxon>Dikarya</taxon>
        <taxon>Ascomycota</taxon>
        <taxon>Pezizomycotina</taxon>
        <taxon>Sordariomycetes</taxon>
        <taxon>Hypocreomycetidae</taxon>
        <taxon>Hypocreales</taxon>
        <taxon>Nectriaceae</taxon>
        <taxon>Fusarium</taxon>
        <taxon>Fusarium solani species complex</taxon>
        <taxon>Fusarium vanettenii</taxon>
    </lineage>
</organism>
<evidence type="ECO:0000256" key="2">
    <source>
        <dbReference type="SAM" id="MobiDB-lite"/>
    </source>
</evidence>